<proteinExistence type="inferred from homology"/>
<gene>
    <name evidence="3" type="ORF">JQC93_08910</name>
</gene>
<dbReference type="RefSeq" id="WP_205158110.1">
    <property type="nucleotide sequence ID" value="NZ_JAFEUM010000003.1"/>
</dbReference>
<dbReference type="InterPro" id="IPR002678">
    <property type="entry name" value="DUF34/NIF3"/>
</dbReference>
<comment type="caution">
    <text evidence="3">The sequence shown here is derived from an EMBL/GenBank/DDBJ whole genome shotgun (WGS) entry which is preliminary data.</text>
</comment>
<dbReference type="InterPro" id="IPR036069">
    <property type="entry name" value="DUF34/NIF3_sf"/>
</dbReference>
<dbReference type="EMBL" id="JAFEUM010000003">
    <property type="protein sequence ID" value="MBM7036528.1"/>
    <property type="molecule type" value="Genomic_DNA"/>
</dbReference>
<dbReference type="PANTHER" id="PTHR13799:SF14">
    <property type="entry name" value="GTP CYCLOHYDROLASE 1 TYPE 2 HOMOLOG"/>
    <property type="match status" value="1"/>
</dbReference>
<dbReference type="PANTHER" id="PTHR13799">
    <property type="entry name" value="NGG1 INTERACTING FACTOR 3"/>
    <property type="match status" value="1"/>
</dbReference>
<evidence type="ECO:0000256" key="2">
    <source>
        <dbReference type="ARBA" id="ARBA00022723"/>
    </source>
</evidence>
<organism evidence="3 4">
    <name type="scientific">Vibrio ulleungensis</name>
    <dbReference type="NCBI Taxonomy" id="2807619"/>
    <lineage>
        <taxon>Bacteria</taxon>
        <taxon>Pseudomonadati</taxon>
        <taxon>Pseudomonadota</taxon>
        <taxon>Gammaproteobacteria</taxon>
        <taxon>Vibrionales</taxon>
        <taxon>Vibrionaceae</taxon>
        <taxon>Vibrio</taxon>
    </lineage>
</organism>
<comment type="similarity">
    <text evidence="1">Belongs to the GTP cyclohydrolase I type 2/NIF3 family.</text>
</comment>
<sequence length="252" mass="28081">MNHLQLEKLLNQFLKPELIKDYAPNGMQVEGTQDVKKIVTGVTASQALIDAAIERQADAILVHHGYFWKGEPEPIRGMKGRRIRSLIKHDINLYGYHLPLDIHSQIGNNVRLAQLLNITVEGGLEGHEQSVSLFGKLEKPLTGEQFSARIEQVLQRAPLHISPDYMNKTIETVGWCTGGGQDFIELAASKGLDAFISGEISERTTYTAREMGIHYFAAGHHATERYGVKALGEWLAAEHGFDVEFIDIDNPV</sequence>
<evidence type="ECO:0000313" key="4">
    <source>
        <dbReference type="Proteomes" id="UP000809621"/>
    </source>
</evidence>
<dbReference type="Proteomes" id="UP000809621">
    <property type="component" value="Unassembled WGS sequence"/>
</dbReference>
<dbReference type="Pfam" id="PF01784">
    <property type="entry name" value="DUF34_NIF3"/>
    <property type="match status" value="1"/>
</dbReference>
<accession>A0ABS2HG53</accession>
<dbReference type="Gene3D" id="3.40.1390.30">
    <property type="entry name" value="NIF3 (NGG1p interacting factor 3)-like"/>
    <property type="match status" value="2"/>
</dbReference>
<protein>
    <submittedName>
        <fullName evidence="3">Nif3-like dinuclear metal center hexameric protein</fullName>
    </submittedName>
</protein>
<name>A0ABS2HG53_9VIBR</name>
<reference evidence="3 4" key="1">
    <citation type="submission" date="2021-02" db="EMBL/GenBank/DDBJ databases">
        <authorList>
            <person name="Park J.-S."/>
        </authorList>
    </citation>
    <scope>NUCLEOTIDE SEQUENCE [LARGE SCALE GENOMIC DNA]</scope>
    <source>
        <strain evidence="3 4">188UL20-2</strain>
    </source>
</reference>
<keyword evidence="2" id="KW-0479">Metal-binding</keyword>
<dbReference type="NCBIfam" id="TIGR00486">
    <property type="entry name" value="YbgI_SA1388"/>
    <property type="match status" value="1"/>
</dbReference>
<evidence type="ECO:0000313" key="3">
    <source>
        <dbReference type="EMBL" id="MBM7036528.1"/>
    </source>
</evidence>
<evidence type="ECO:0000256" key="1">
    <source>
        <dbReference type="ARBA" id="ARBA00006964"/>
    </source>
</evidence>
<dbReference type="SUPFAM" id="SSF102705">
    <property type="entry name" value="NIF3 (NGG1p interacting factor 3)-like"/>
    <property type="match status" value="1"/>
</dbReference>
<keyword evidence="4" id="KW-1185">Reference proteome</keyword>